<dbReference type="InterPro" id="IPR024524">
    <property type="entry name" value="DUF3800"/>
</dbReference>
<evidence type="ECO:0000313" key="2">
    <source>
        <dbReference type="Proteomes" id="UP000215126"/>
    </source>
</evidence>
<sequence>MEAIEETLDALPEDGERDITDDVEDEARRARLKKEKAEVIAEVAAGNFSTVRAKVAWILNLHQSTRNSDVTLSLKYWETFQPELFNEGLIHARDLFKLERTTLIARYRAKIQNEYGLYQADAKIRNRRRKNEEAMEAEVIADQAPQPVMWVYADETGKTARYVIVAAVWVLSGGSVYKVSKAIDEWKAKSPWAKREVHFSRFGRQDVDTLREYLGVVLANREFLSFKAIAVEKAKTKRSIEEVVALLHRHMLERGAFHEVDTQRVSLPRKVSAAVDEEQSLDQFALSDLKKQVNIEYKRVHGDKLVLTDIVSVSSKSNPLVQLADLCAGALNRRLNSEQPERGAKDEMADMVIEMLDLNLNEGAVDGLDAAAMFIV</sequence>
<dbReference type="AlphaFoldDB" id="A0A239SVT0"/>
<dbReference type="Proteomes" id="UP000215126">
    <property type="component" value="Chromosome 1"/>
</dbReference>
<dbReference type="RefSeq" id="WP_052253129.1">
    <property type="nucleotide sequence ID" value="NZ_CP010431.2"/>
</dbReference>
<keyword evidence="2" id="KW-1185">Reference proteome</keyword>
<proteinExistence type="predicted"/>
<dbReference type="STRING" id="93222.NA29_02225"/>
<dbReference type="Pfam" id="PF12686">
    <property type="entry name" value="DUF3800"/>
    <property type="match status" value="1"/>
</dbReference>
<dbReference type="EMBL" id="LT906435">
    <property type="protein sequence ID" value="SNU89591.1"/>
    <property type="molecule type" value="Genomic_DNA"/>
</dbReference>
<evidence type="ECO:0000313" key="1">
    <source>
        <dbReference type="EMBL" id="SNU89591.1"/>
    </source>
</evidence>
<organism evidence="1 2">
    <name type="scientific">Pandoraea sputorum</name>
    <dbReference type="NCBI Taxonomy" id="93222"/>
    <lineage>
        <taxon>Bacteria</taxon>
        <taxon>Pseudomonadati</taxon>
        <taxon>Pseudomonadota</taxon>
        <taxon>Betaproteobacteria</taxon>
        <taxon>Burkholderiales</taxon>
        <taxon>Burkholderiaceae</taxon>
        <taxon>Pandoraea</taxon>
    </lineage>
</organism>
<dbReference type="OrthoDB" id="8558788at2"/>
<name>A0A239SVT0_9BURK</name>
<reference evidence="1 2" key="1">
    <citation type="submission" date="2017-06" db="EMBL/GenBank/DDBJ databases">
        <authorList>
            <consortium name="Pathogen Informatics"/>
        </authorList>
    </citation>
    <scope>NUCLEOTIDE SEQUENCE [LARGE SCALE GENOMIC DNA]</scope>
    <source>
        <strain evidence="1 2">NCTC13161</strain>
    </source>
</reference>
<dbReference type="KEGG" id="pspu:NA29_02225"/>
<accession>A0A239SVT0</accession>
<dbReference type="GeneID" id="88097252"/>
<gene>
    <name evidence="1" type="ORF">SAMEA4530655_04678</name>
</gene>
<protein>
    <submittedName>
        <fullName evidence="1">Protein of uncharacterized function (DUF3800)</fullName>
    </submittedName>
</protein>